<organism evidence="2 3">
    <name type="scientific">Tropilaelaps mercedesae</name>
    <dbReference type="NCBI Taxonomy" id="418985"/>
    <lineage>
        <taxon>Eukaryota</taxon>
        <taxon>Metazoa</taxon>
        <taxon>Ecdysozoa</taxon>
        <taxon>Arthropoda</taxon>
        <taxon>Chelicerata</taxon>
        <taxon>Arachnida</taxon>
        <taxon>Acari</taxon>
        <taxon>Parasitiformes</taxon>
        <taxon>Mesostigmata</taxon>
        <taxon>Gamasina</taxon>
        <taxon>Dermanyssoidea</taxon>
        <taxon>Laelapidae</taxon>
        <taxon>Tropilaelaps</taxon>
    </lineage>
</organism>
<comment type="caution">
    <text evidence="2">The sequence shown here is derived from an EMBL/GenBank/DDBJ whole genome shotgun (WGS) entry which is preliminary data.</text>
</comment>
<feature type="region of interest" description="Disordered" evidence="1">
    <location>
        <begin position="388"/>
        <end position="532"/>
    </location>
</feature>
<feature type="compositionally biased region" description="Basic and acidic residues" evidence="1">
    <location>
        <begin position="415"/>
        <end position="437"/>
    </location>
</feature>
<evidence type="ECO:0000313" key="3">
    <source>
        <dbReference type="Proteomes" id="UP000192247"/>
    </source>
</evidence>
<feature type="compositionally biased region" description="Pro residues" evidence="1">
    <location>
        <begin position="306"/>
        <end position="320"/>
    </location>
</feature>
<gene>
    <name evidence="2" type="ORF">BIW11_05797</name>
</gene>
<evidence type="ECO:0000256" key="1">
    <source>
        <dbReference type="SAM" id="MobiDB-lite"/>
    </source>
</evidence>
<feature type="compositionally biased region" description="Low complexity" evidence="1">
    <location>
        <begin position="805"/>
        <end position="821"/>
    </location>
</feature>
<name>A0A1V9Y0Y2_9ACAR</name>
<evidence type="ECO:0000313" key="2">
    <source>
        <dbReference type="EMBL" id="OQR79353.1"/>
    </source>
</evidence>
<feature type="region of interest" description="Disordered" evidence="1">
    <location>
        <begin position="661"/>
        <end position="680"/>
    </location>
</feature>
<feature type="region of interest" description="Disordered" evidence="1">
    <location>
        <begin position="302"/>
        <end position="356"/>
    </location>
</feature>
<feature type="compositionally biased region" description="Basic residues" evidence="1">
    <location>
        <begin position="720"/>
        <end position="730"/>
    </location>
</feature>
<dbReference type="OrthoDB" id="10553824at2759"/>
<accession>A0A1V9Y0Y2</accession>
<feature type="region of interest" description="Disordered" evidence="1">
    <location>
        <begin position="805"/>
        <end position="842"/>
    </location>
</feature>
<keyword evidence="3" id="KW-1185">Reference proteome</keyword>
<reference evidence="2 3" key="1">
    <citation type="journal article" date="2017" name="Gigascience">
        <title>Draft genome of the honey bee ectoparasitic mite, Tropilaelaps mercedesae, is shaped by the parasitic life history.</title>
        <authorList>
            <person name="Dong X."/>
            <person name="Armstrong S.D."/>
            <person name="Xia D."/>
            <person name="Makepeace B.L."/>
            <person name="Darby A.C."/>
            <person name="Kadowaki T."/>
        </authorList>
    </citation>
    <scope>NUCLEOTIDE SEQUENCE [LARGE SCALE GENOMIC DNA]</scope>
    <source>
        <strain evidence="2">Wuxi-XJTLU</strain>
    </source>
</reference>
<proteinExistence type="predicted"/>
<protein>
    <submittedName>
        <fullName evidence="2">Uncharacterized protein</fullName>
    </submittedName>
</protein>
<dbReference type="InParanoid" id="A0A1V9Y0Y2"/>
<feature type="region of interest" description="Disordered" evidence="1">
    <location>
        <begin position="1"/>
        <end position="23"/>
    </location>
</feature>
<dbReference type="AlphaFoldDB" id="A0A1V9Y0Y2"/>
<sequence>MKIESVESLAPAEPSESDLPSSEAPLVPAVRRLFPLGPRPIPLGPRVPSLVGPAPPPVPSLVANGNNIEHRPQPYRKIVVTSDTRATVDPSVVRLAVSSFVRDKVNALIKEDCIVRLHWNGVDVKSLFLRGIEPLTPQQTSELKGAANFPAGALRGSLSTRPATTPPNVCQPMQVNGAPTVSYRPVTPLVTFRTAGLRAPPSAAAVIRNTAPQLINIPMLPVPNRQANSSAVQNPVRMMMHVPRFIPTLLPKPPPSILRSPIKPDKKAQIVVRVPTGASQSTSDMAVFPSTRTLETPVPLALRAATPPPPAPPPQPPPPYRYSGSSSRAPTLKSNPPPVMVRFNGRVQPAQPGQLIRRTNGQIVRVMPSGNLEEVEVPIVTPKKIDIESSRDKPISLDSDSDDEDAVKPTSQDGGRTREASKEPKDVDATTRREDKGKCRKPIIVQLDEESPAESSDTSTDGSEEFIGVDDASWPTPERRLQRVATKVRLSTDNKDSQFTEERNAAKSPTADSAQSGDTLSTGSSSASDKIDGMDTCKRKKFEYIIGSNGVVERVPIIEDPNLLIPEIDMVVEEKEFTQEMIDSIVEKGVQRALLYAPPPNCRLIFREAEDLDFMDTVIVQDDGEVQLDPELYQLYMEIIYKELVADHRIFKSEQRKRQLAQGVPVPLDGSSSDVEDLPGLSQSALLPLPETSVGMADTSSDAQDRATQSPGLLIGNDTRRKRGRPRKRPNSPSPDAPAAKSKAVPLAPACPPVVTSPPAVTNPQSALLPTSVACPFGAMHPSGAAPSTARVSAPAAVFSPVKAPSPATALPPAGLASPASVRSSTTSPQLPRARKVDPSRPHAHHYVAGNGLVRTVATVEPIKTHQCYVIMDKLIDNQKLAQLTAQGRGTIRLRQQDGTQLPIEKLFAAESKSDLYYDHERGRVDPERKRGQNWNCVLQPVADRRCKVRHPVALRSNRNRIETGKMSTARIASVDPSGCSPAATASDTFAVLSHASTLVDVQPLSIETRKKEIVFDNSDDDYVDIDALDQPSEDDSWEAGTSDEDWDIQDLRVMCHRKRRSKAPRATASNYTPVLVHPSTIATKGTYTLFRNSSDAALSETL</sequence>
<feature type="compositionally biased region" description="Basic and acidic residues" evidence="1">
    <location>
        <begin position="490"/>
        <end position="505"/>
    </location>
</feature>
<feature type="compositionally biased region" description="Polar residues" evidence="1">
    <location>
        <begin position="323"/>
        <end position="334"/>
    </location>
</feature>
<feature type="compositionally biased region" description="Polar residues" evidence="1">
    <location>
        <begin position="510"/>
        <end position="528"/>
    </location>
</feature>
<feature type="compositionally biased region" description="Polar residues" evidence="1">
    <location>
        <begin position="698"/>
        <end position="711"/>
    </location>
</feature>
<feature type="region of interest" description="Disordered" evidence="1">
    <location>
        <begin position="685"/>
        <end position="745"/>
    </location>
</feature>
<dbReference type="EMBL" id="MNPL01001221">
    <property type="protein sequence ID" value="OQR79353.1"/>
    <property type="molecule type" value="Genomic_DNA"/>
</dbReference>
<dbReference type="Proteomes" id="UP000192247">
    <property type="component" value="Unassembled WGS sequence"/>
</dbReference>